<dbReference type="EMBL" id="CXOI01000006">
    <property type="protein sequence ID" value="CTP83279.1"/>
    <property type="molecule type" value="Genomic_DNA"/>
</dbReference>
<protein>
    <recommendedName>
        <fullName evidence="3">Lipoprotein</fullName>
    </recommendedName>
</protein>
<evidence type="ECO:0008006" key="3">
    <source>
        <dbReference type="Google" id="ProtNLM"/>
    </source>
</evidence>
<evidence type="ECO:0000313" key="1">
    <source>
        <dbReference type="EMBL" id="CTP83279.1"/>
    </source>
</evidence>
<sequence length="89" mass="9693">MGKNYIRAAITLMTGLLLSACGSKLDKVRDQFIDSCSSDGANEEMCECAFDKLQAHYGEKGLIAIESEGYPPPDFGNQLVEAAQQCKTR</sequence>
<dbReference type="RefSeq" id="WP_053834176.1">
    <property type="nucleotide sequence ID" value="NZ_CXOI01000006.1"/>
</dbReference>
<evidence type="ECO:0000313" key="2">
    <source>
        <dbReference type="Proteomes" id="UP000046187"/>
    </source>
</evidence>
<gene>
    <name evidence="1" type="ORF">XTALMG727_0579</name>
</gene>
<name>A0A0K2ZGD9_9XANT</name>
<reference evidence="2" key="1">
    <citation type="submission" date="2015-07" db="EMBL/GenBank/DDBJ databases">
        <authorList>
            <person name="Wibberg D."/>
        </authorList>
    </citation>
    <scope>NUCLEOTIDE SEQUENCE [LARGE SCALE GENOMIC DNA]</scope>
</reference>
<dbReference type="Proteomes" id="UP000046187">
    <property type="component" value="Unassembled WGS sequence"/>
</dbReference>
<keyword evidence="2" id="KW-1185">Reference proteome</keyword>
<dbReference type="AlphaFoldDB" id="A0A0K2ZGD9"/>
<dbReference type="PROSITE" id="PS51257">
    <property type="entry name" value="PROKAR_LIPOPROTEIN"/>
    <property type="match status" value="1"/>
</dbReference>
<proteinExistence type="predicted"/>
<organism evidence="1 2">
    <name type="scientific">Xanthomonas graminis pv. arrhenatheri LMG 727</name>
    <dbReference type="NCBI Taxonomy" id="1195923"/>
    <lineage>
        <taxon>Bacteria</taxon>
        <taxon>Pseudomonadati</taxon>
        <taxon>Pseudomonadota</taxon>
        <taxon>Gammaproteobacteria</taxon>
        <taxon>Lysobacterales</taxon>
        <taxon>Lysobacteraceae</taxon>
        <taxon>Xanthomonas</taxon>
        <taxon>Xanthomonas translucens group</taxon>
        <taxon>Xanthomonas graminis</taxon>
    </lineage>
</organism>
<accession>A0A0K2ZGD9</accession>